<dbReference type="HOGENOM" id="CLU_077876_1_0_3"/>
<dbReference type="STRING" id="1173027.Mic7113_0850"/>
<evidence type="ECO:0000313" key="2">
    <source>
        <dbReference type="Proteomes" id="UP000010471"/>
    </source>
</evidence>
<evidence type="ECO:0008006" key="3">
    <source>
        <dbReference type="Google" id="ProtNLM"/>
    </source>
</evidence>
<dbReference type="PATRIC" id="fig|1173027.3.peg.935"/>
<evidence type="ECO:0000313" key="1">
    <source>
        <dbReference type="EMBL" id="AFZ16752.1"/>
    </source>
</evidence>
<dbReference type="EMBL" id="CP003630">
    <property type="protein sequence ID" value="AFZ16752.1"/>
    <property type="molecule type" value="Genomic_DNA"/>
</dbReference>
<protein>
    <recommendedName>
        <fullName evidence="3">SAM-dependent methyltransferase</fullName>
    </recommendedName>
</protein>
<proteinExistence type="predicted"/>
<dbReference type="Proteomes" id="UP000010471">
    <property type="component" value="Chromosome"/>
</dbReference>
<gene>
    <name evidence="1" type="ORF">Mic7113_0850</name>
</gene>
<name>K9WB56_9CYAN</name>
<organism evidence="1 2">
    <name type="scientific">Allocoleopsis franciscana PCC 7113</name>
    <dbReference type="NCBI Taxonomy" id="1173027"/>
    <lineage>
        <taxon>Bacteria</taxon>
        <taxon>Bacillati</taxon>
        <taxon>Cyanobacteriota</taxon>
        <taxon>Cyanophyceae</taxon>
        <taxon>Coleofasciculales</taxon>
        <taxon>Coleofasciculaceae</taxon>
        <taxon>Allocoleopsis</taxon>
        <taxon>Allocoleopsis franciscana</taxon>
    </lineage>
</organism>
<reference evidence="1 2" key="1">
    <citation type="submission" date="2012-06" db="EMBL/GenBank/DDBJ databases">
        <title>Finished chromosome of genome of Microcoleus sp. PCC 7113.</title>
        <authorList>
            <consortium name="US DOE Joint Genome Institute"/>
            <person name="Gugger M."/>
            <person name="Coursin T."/>
            <person name="Rippka R."/>
            <person name="Tandeau De Marsac N."/>
            <person name="Huntemann M."/>
            <person name="Wei C.-L."/>
            <person name="Han J."/>
            <person name="Detter J.C."/>
            <person name="Han C."/>
            <person name="Tapia R."/>
            <person name="Chen A."/>
            <person name="Kyrpides N."/>
            <person name="Mavromatis K."/>
            <person name="Markowitz V."/>
            <person name="Szeto E."/>
            <person name="Ivanova N."/>
            <person name="Pagani I."/>
            <person name="Pati A."/>
            <person name="Goodwin L."/>
            <person name="Nordberg H.P."/>
            <person name="Cantor M.N."/>
            <person name="Hua S.X."/>
            <person name="Woyke T."/>
            <person name="Kerfeld C.A."/>
        </authorList>
    </citation>
    <scope>NUCLEOTIDE SEQUENCE [LARGE SCALE GENOMIC DNA]</scope>
    <source>
        <strain evidence="1 2">PCC 7113</strain>
    </source>
</reference>
<keyword evidence="2" id="KW-1185">Reference proteome</keyword>
<dbReference type="eggNOG" id="COG2226">
    <property type="taxonomic scope" value="Bacteria"/>
</dbReference>
<dbReference type="AlphaFoldDB" id="K9WB56"/>
<sequence length="265" mass="30193">MIGFVDALDQIELRGGHWVVGQANALPRTSEARTQFLKTPMGLKLEKVIPWGRSLSEYVKMFHLTPNDLHLKILDCAGGPASFNAEMSQQGYSVISSDPIYQFSADEIAQRIQETYPTVIEGVKAAQEYYVWQDIQSPEQLGQIRMSAMQLFVEDFPLGIQQGRYVMDELPGLPFECDRFDLALCSHFLFTYSDLISQEFHLASIQELCRVASEVRIFPLLNISGEPSYLLPWVMKELTAQGYNLEIQQVPYEFQKGGNQLLRVW</sequence>
<accession>K9WB56</accession>
<dbReference type="KEGG" id="mic:Mic7113_0850"/>